<reference evidence="2" key="1">
    <citation type="journal article" date="2013" name="Nature">
        <title>Draft genome of the wheat A-genome progenitor Triticum urartu.</title>
        <authorList>
            <person name="Ling H.Q."/>
            <person name="Zhao S."/>
            <person name="Liu D."/>
            <person name="Wang J."/>
            <person name="Sun H."/>
            <person name="Zhang C."/>
            <person name="Fan H."/>
            <person name="Li D."/>
            <person name="Dong L."/>
            <person name="Tao Y."/>
            <person name="Gao C."/>
            <person name="Wu H."/>
            <person name="Li Y."/>
            <person name="Cui Y."/>
            <person name="Guo X."/>
            <person name="Zheng S."/>
            <person name="Wang B."/>
            <person name="Yu K."/>
            <person name="Liang Q."/>
            <person name="Yang W."/>
            <person name="Lou X."/>
            <person name="Chen J."/>
            <person name="Feng M."/>
            <person name="Jian J."/>
            <person name="Zhang X."/>
            <person name="Luo G."/>
            <person name="Jiang Y."/>
            <person name="Liu J."/>
            <person name="Wang Z."/>
            <person name="Sha Y."/>
            <person name="Zhang B."/>
            <person name="Wu H."/>
            <person name="Tang D."/>
            <person name="Shen Q."/>
            <person name="Xue P."/>
            <person name="Zou S."/>
            <person name="Wang X."/>
            <person name="Liu X."/>
            <person name="Wang F."/>
            <person name="Yang Y."/>
            <person name="An X."/>
            <person name="Dong Z."/>
            <person name="Zhang K."/>
            <person name="Zhang X."/>
            <person name="Luo M.C."/>
            <person name="Dvorak J."/>
            <person name="Tong Y."/>
            <person name="Wang J."/>
            <person name="Yang H."/>
            <person name="Li Z."/>
            <person name="Wang D."/>
            <person name="Zhang A."/>
            <person name="Wang J."/>
        </authorList>
    </citation>
    <scope>NUCLEOTIDE SEQUENCE</scope>
    <source>
        <strain evidence="2">cv. G1812</strain>
    </source>
</reference>
<evidence type="ECO:0000313" key="2">
    <source>
        <dbReference type="Proteomes" id="UP000015106"/>
    </source>
</evidence>
<evidence type="ECO:0000313" key="1">
    <source>
        <dbReference type="EnsemblPlants" id="TuG1812G0600004269.01.T01.cds248333"/>
    </source>
</evidence>
<name>A0A8R7UYG5_TRIUA</name>
<reference evidence="1" key="2">
    <citation type="submission" date="2018-03" db="EMBL/GenBank/DDBJ databases">
        <title>The Triticum urartu genome reveals the dynamic nature of wheat genome evolution.</title>
        <authorList>
            <person name="Ling H."/>
            <person name="Ma B."/>
            <person name="Shi X."/>
            <person name="Liu H."/>
            <person name="Dong L."/>
            <person name="Sun H."/>
            <person name="Cao Y."/>
            <person name="Gao Q."/>
            <person name="Zheng S."/>
            <person name="Li Y."/>
            <person name="Yu Y."/>
            <person name="Du H."/>
            <person name="Qi M."/>
            <person name="Li Y."/>
            <person name="Yu H."/>
            <person name="Cui Y."/>
            <person name="Wang N."/>
            <person name="Chen C."/>
            <person name="Wu H."/>
            <person name="Zhao Y."/>
            <person name="Zhang J."/>
            <person name="Li Y."/>
            <person name="Zhou W."/>
            <person name="Zhang B."/>
            <person name="Hu W."/>
            <person name="Eijk M."/>
            <person name="Tang J."/>
            <person name="Witsenboer H."/>
            <person name="Zhao S."/>
            <person name="Li Z."/>
            <person name="Zhang A."/>
            <person name="Wang D."/>
            <person name="Liang C."/>
        </authorList>
    </citation>
    <scope>NUCLEOTIDE SEQUENCE [LARGE SCALE GENOMIC DNA]</scope>
    <source>
        <strain evidence="1">cv. G1812</strain>
    </source>
</reference>
<dbReference type="AlphaFoldDB" id="A0A8R7UYG5"/>
<reference evidence="1" key="3">
    <citation type="submission" date="2022-06" db="UniProtKB">
        <authorList>
            <consortium name="EnsemblPlants"/>
        </authorList>
    </citation>
    <scope>IDENTIFICATION</scope>
</reference>
<dbReference type="EnsemblPlants" id="TuG1812G0600004269.01.T01">
    <property type="protein sequence ID" value="TuG1812G0600004269.01.T01.cds248333"/>
    <property type="gene ID" value="TuG1812G0600004269.01"/>
</dbReference>
<proteinExistence type="predicted"/>
<sequence>MCCRNDDCSCSKTFHIRLQDMKPRHDHHAISSCQEHHKSMQILCNYTHKRIHFSKKILQHRTMHCHSNIQLNEIEIVQKQ</sequence>
<dbReference type="Gramene" id="TuG1812G0600004269.01.T01">
    <property type="protein sequence ID" value="TuG1812G0600004269.01.T01.cds248333"/>
    <property type="gene ID" value="TuG1812G0600004269.01"/>
</dbReference>
<organism evidence="1 2">
    <name type="scientific">Triticum urartu</name>
    <name type="common">Red wild einkorn</name>
    <name type="synonym">Crithodium urartu</name>
    <dbReference type="NCBI Taxonomy" id="4572"/>
    <lineage>
        <taxon>Eukaryota</taxon>
        <taxon>Viridiplantae</taxon>
        <taxon>Streptophyta</taxon>
        <taxon>Embryophyta</taxon>
        <taxon>Tracheophyta</taxon>
        <taxon>Spermatophyta</taxon>
        <taxon>Magnoliopsida</taxon>
        <taxon>Liliopsida</taxon>
        <taxon>Poales</taxon>
        <taxon>Poaceae</taxon>
        <taxon>BOP clade</taxon>
        <taxon>Pooideae</taxon>
        <taxon>Triticodae</taxon>
        <taxon>Triticeae</taxon>
        <taxon>Triticinae</taxon>
        <taxon>Triticum</taxon>
    </lineage>
</organism>
<dbReference type="Proteomes" id="UP000015106">
    <property type="component" value="Chromosome 6"/>
</dbReference>
<protein>
    <submittedName>
        <fullName evidence="1">Uncharacterized protein</fullName>
    </submittedName>
</protein>
<keyword evidence="2" id="KW-1185">Reference proteome</keyword>
<accession>A0A8R7UYG5</accession>